<sequence>MKITKTVIRVLHPYYRLRPDQWGWQNSIRHNLSLHDCFVKLPLKQTSASGVMGHFWTVIPELGDKQTLRRRNRGGARGGNRNAASANLSSANNHTNNDRCGKGNDKNSQLLNKDGNSVSSDTNLSDQSARCSPETTSISPSSTSGLKSPSVIDQQQLNTALLKPFPSYLNASNGTNKTTSSTTSPVEAAATLSKLQSALSNAMVSASLNNSSSLETLFNSEEYKLYAQQLINAYMYQQVGDSCYALMASLQQLAELAPHVTPALTAAAAGYTPTNLPSPAAVAATAAINPPAVSTPQLSSPTATAASPSLLNGLNLPVKSEPQSSFMI</sequence>
<proteinExistence type="predicted"/>
<dbReference type="SUPFAM" id="SSF46785">
    <property type="entry name" value="Winged helix' DNA-binding domain"/>
    <property type="match status" value="1"/>
</dbReference>
<evidence type="ECO:0000313" key="7">
    <source>
        <dbReference type="Proteomes" id="UP000274131"/>
    </source>
</evidence>
<comment type="subcellular location">
    <subcellularLocation>
        <location evidence="3">Nucleus</location>
    </subcellularLocation>
</comment>
<feature type="DNA-binding region" description="Fork-head" evidence="3">
    <location>
        <begin position="13"/>
        <end position="73"/>
    </location>
</feature>
<dbReference type="InterPro" id="IPR001766">
    <property type="entry name" value="Fork_head_dom"/>
</dbReference>
<dbReference type="Pfam" id="PF00250">
    <property type="entry name" value="Forkhead"/>
    <property type="match status" value="1"/>
</dbReference>
<dbReference type="Gene3D" id="1.10.10.10">
    <property type="entry name" value="Winged helix-like DNA-binding domain superfamily/Winged helix DNA-binding domain"/>
    <property type="match status" value="1"/>
</dbReference>
<dbReference type="GO" id="GO:0005634">
    <property type="term" value="C:nucleus"/>
    <property type="evidence" value="ECO:0007669"/>
    <property type="project" value="UniProtKB-SubCell"/>
</dbReference>
<dbReference type="STRING" id="51028.A0A0N4VL99"/>
<evidence type="ECO:0000256" key="3">
    <source>
        <dbReference type="PROSITE-ProRule" id="PRU00089"/>
    </source>
</evidence>
<feature type="compositionally biased region" description="Low complexity" evidence="4">
    <location>
        <begin position="79"/>
        <end position="93"/>
    </location>
</feature>
<dbReference type="PANTHER" id="PTHR11829">
    <property type="entry name" value="FORKHEAD BOX PROTEIN"/>
    <property type="match status" value="1"/>
</dbReference>
<accession>A0A0N4VL99</accession>
<dbReference type="PROSITE" id="PS50039">
    <property type="entry name" value="FORK_HEAD_3"/>
    <property type="match status" value="1"/>
</dbReference>
<dbReference type="PROSITE" id="PS00658">
    <property type="entry name" value="FORK_HEAD_2"/>
    <property type="match status" value="1"/>
</dbReference>
<dbReference type="PANTHER" id="PTHR11829:SF411">
    <property type="entry name" value="FORKHEAD BOX PROTEIN L2"/>
    <property type="match status" value="1"/>
</dbReference>
<dbReference type="InterPro" id="IPR036388">
    <property type="entry name" value="WH-like_DNA-bd_sf"/>
</dbReference>
<organism evidence="8">
    <name type="scientific">Enterobius vermicularis</name>
    <name type="common">Human pinworm</name>
    <dbReference type="NCBI Taxonomy" id="51028"/>
    <lineage>
        <taxon>Eukaryota</taxon>
        <taxon>Metazoa</taxon>
        <taxon>Ecdysozoa</taxon>
        <taxon>Nematoda</taxon>
        <taxon>Chromadorea</taxon>
        <taxon>Rhabditida</taxon>
        <taxon>Spirurina</taxon>
        <taxon>Oxyuridomorpha</taxon>
        <taxon>Oxyuroidea</taxon>
        <taxon>Oxyuridae</taxon>
        <taxon>Enterobius</taxon>
    </lineage>
</organism>
<dbReference type="SMART" id="SM00339">
    <property type="entry name" value="FH"/>
    <property type="match status" value="1"/>
</dbReference>
<dbReference type="InterPro" id="IPR030456">
    <property type="entry name" value="TF_fork_head_CS_2"/>
</dbReference>
<dbReference type="AlphaFoldDB" id="A0A0N4VL99"/>
<feature type="region of interest" description="Disordered" evidence="4">
    <location>
        <begin position="67"/>
        <end position="150"/>
    </location>
</feature>
<evidence type="ECO:0000259" key="5">
    <source>
        <dbReference type="PROSITE" id="PS50039"/>
    </source>
</evidence>
<feature type="compositionally biased region" description="Polar residues" evidence="4">
    <location>
        <begin position="106"/>
        <end position="130"/>
    </location>
</feature>
<protein>
    <submittedName>
        <fullName evidence="8">Fork-head domain-containing protein</fullName>
    </submittedName>
</protein>
<feature type="compositionally biased region" description="Low complexity" evidence="4">
    <location>
        <begin position="132"/>
        <end position="150"/>
    </location>
</feature>
<keyword evidence="7" id="KW-1185">Reference proteome</keyword>
<evidence type="ECO:0000256" key="2">
    <source>
        <dbReference type="ARBA" id="ARBA00023242"/>
    </source>
</evidence>
<reference evidence="6 7" key="2">
    <citation type="submission" date="2018-10" db="EMBL/GenBank/DDBJ databases">
        <authorList>
            <consortium name="Pathogen Informatics"/>
        </authorList>
    </citation>
    <scope>NUCLEOTIDE SEQUENCE [LARGE SCALE GENOMIC DNA]</scope>
</reference>
<dbReference type="WBParaSite" id="EVEC_0001165901-mRNA-1">
    <property type="protein sequence ID" value="EVEC_0001165901-mRNA-1"/>
    <property type="gene ID" value="EVEC_0001165901"/>
</dbReference>
<reference evidence="8" key="1">
    <citation type="submission" date="2017-02" db="UniProtKB">
        <authorList>
            <consortium name="WormBaseParasite"/>
        </authorList>
    </citation>
    <scope>IDENTIFICATION</scope>
</reference>
<dbReference type="OrthoDB" id="5954824at2759"/>
<evidence type="ECO:0000313" key="6">
    <source>
        <dbReference type="EMBL" id="VDD96194.1"/>
    </source>
</evidence>
<dbReference type="InterPro" id="IPR036390">
    <property type="entry name" value="WH_DNA-bd_sf"/>
</dbReference>
<dbReference type="Proteomes" id="UP000274131">
    <property type="component" value="Unassembled WGS sequence"/>
</dbReference>
<dbReference type="EMBL" id="UXUI01011376">
    <property type="protein sequence ID" value="VDD96194.1"/>
    <property type="molecule type" value="Genomic_DNA"/>
</dbReference>
<keyword evidence="2 3" id="KW-0539">Nucleus</keyword>
<dbReference type="GO" id="GO:0009653">
    <property type="term" value="P:anatomical structure morphogenesis"/>
    <property type="evidence" value="ECO:0007669"/>
    <property type="project" value="TreeGrafter"/>
</dbReference>
<gene>
    <name evidence="6" type="ORF">EVEC_LOCUS10945</name>
</gene>
<evidence type="ECO:0000256" key="1">
    <source>
        <dbReference type="ARBA" id="ARBA00023125"/>
    </source>
</evidence>
<feature type="compositionally biased region" description="Basic and acidic residues" evidence="4">
    <location>
        <begin position="96"/>
        <end position="105"/>
    </location>
</feature>
<feature type="domain" description="Fork-head" evidence="5">
    <location>
        <begin position="13"/>
        <end position="73"/>
    </location>
</feature>
<dbReference type="InterPro" id="IPR050211">
    <property type="entry name" value="FOX_domain-containing"/>
</dbReference>
<dbReference type="GO" id="GO:0000978">
    <property type="term" value="F:RNA polymerase II cis-regulatory region sequence-specific DNA binding"/>
    <property type="evidence" value="ECO:0007669"/>
    <property type="project" value="TreeGrafter"/>
</dbReference>
<name>A0A0N4VL99_ENTVE</name>
<evidence type="ECO:0000313" key="8">
    <source>
        <dbReference type="WBParaSite" id="EVEC_0001165901-mRNA-1"/>
    </source>
</evidence>
<keyword evidence="1 3" id="KW-0238">DNA-binding</keyword>
<dbReference type="GO" id="GO:0000981">
    <property type="term" value="F:DNA-binding transcription factor activity, RNA polymerase II-specific"/>
    <property type="evidence" value="ECO:0007669"/>
    <property type="project" value="TreeGrafter"/>
</dbReference>
<dbReference type="GO" id="GO:0030154">
    <property type="term" value="P:cell differentiation"/>
    <property type="evidence" value="ECO:0007669"/>
    <property type="project" value="TreeGrafter"/>
</dbReference>
<evidence type="ECO:0000256" key="4">
    <source>
        <dbReference type="SAM" id="MobiDB-lite"/>
    </source>
</evidence>